<dbReference type="Proteomes" id="UP000054032">
    <property type="component" value="Unassembled WGS sequence"/>
</dbReference>
<dbReference type="KEGG" id="bor:COCMIDRAFT_100020"/>
<protein>
    <submittedName>
        <fullName evidence="2">Uncharacterized protein</fullName>
    </submittedName>
</protein>
<sequence length="77" mass="8817">NPKPRDLSFKLTKRAQYYAQLLQTPNHKSHEKILGCIRSLHTANPPPIQHSLPPLHKNNATHLCSPPYSEKNRAKPF</sequence>
<dbReference type="HOGENOM" id="CLU_2644578_0_0_1"/>
<evidence type="ECO:0000313" key="2">
    <source>
        <dbReference type="EMBL" id="EUC43742.1"/>
    </source>
</evidence>
<feature type="non-terminal residue" evidence="2">
    <location>
        <position position="1"/>
    </location>
</feature>
<evidence type="ECO:0000256" key="1">
    <source>
        <dbReference type="SAM" id="MobiDB-lite"/>
    </source>
</evidence>
<dbReference type="EMBL" id="KI964020">
    <property type="protein sequence ID" value="EUC43742.1"/>
    <property type="molecule type" value="Genomic_DNA"/>
</dbReference>
<proteinExistence type="predicted"/>
<evidence type="ECO:0000313" key="3">
    <source>
        <dbReference type="Proteomes" id="UP000054032"/>
    </source>
</evidence>
<dbReference type="RefSeq" id="XP_007689740.1">
    <property type="nucleotide sequence ID" value="XM_007691550.1"/>
</dbReference>
<name>W6YWJ8_COCMI</name>
<dbReference type="AlphaFoldDB" id="W6YWJ8"/>
<gene>
    <name evidence="2" type="ORF">COCMIDRAFT_100020</name>
</gene>
<dbReference type="GeneID" id="19117586"/>
<organism evidence="2 3">
    <name type="scientific">Bipolaris oryzae ATCC 44560</name>
    <dbReference type="NCBI Taxonomy" id="930090"/>
    <lineage>
        <taxon>Eukaryota</taxon>
        <taxon>Fungi</taxon>
        <taxon>Dikarya</taxon>
        <taxon>Ascomycota</taxon>
        <taxon>Pezizomycotina</taxon>
        <taxon>Dothideomycetes</taxon>
        <taxon>Pleosporomycetidae</taxon>
        <taxon>Pleosporales</taxon>
        <taxon>Pleosporineae</taxon>
        <taxon>Pleosporaceae</taxon>
        <taxon>Bipolaris</taxon>
    </lineage>
</organism>
<accession>W6YWJ8</accession>
<reference evidence="2 3" key="1">
    <citation type="journal article" date="2013" name="PLoS Genet.">
        <title>Comparative genome structure, secondary metabolite, and effector coding capacity across Cochliobolus pathogens.</title>
        <authorList>
            <person name="Condon B.J."/>
            <person name="Leng Y."/>
            <person name="Wu D."/>
            <person name="Bushley K.E."/>
            <person name="Ohm R.A."/>
            <person name="Otillar R."/>
            <person name="Martin J."/>
            <person name="Schackwitz W."/>
            <person name="Grimwood J."/>
            <person name="MohdZainudin N."/>
            <person name="Xue C."/>
            <person name="Wang R."/>
            <person name="Manning V.A."/>
            <person name="Dhillon B."/>
            <person name="Tu Z.J."/>
            <person name="Steffenson B.J."/>
            <person name="Salamov A."/>
            <person name="Sun H."/>
            <person name="Lowry S."/>
            <person name="LaButti K."/>
            <person name="Han J."/>
            <person name="Copeland A."/>
            <person name="Lindquist E."/>
            <person name="Barry K."/>
            <person name="Schmutz J."/>
            <person name="Baker S.E."/>
            <person name="Ciuffetti L.M."/>
            <person name="Grigoriev I.V."/>
            <person name="Zhong S."/>
            <person name="Turgeon B.G."/>
        </authorList>
    </citation>
    <scope>NUCLEOTIDE SEQUENCE [LARGE SCALE GENOMIC DNA]</scope>
    <source>
        <strain evidence="2 3">ATCC 44560</strain>
    </source>
</reference>
<keyword evidence="3" id="KW-1185">Reference proteome</keyword>
<feature type="region of interest" description="Disordered" evidence="1">
    <location>
        <begin position="45"/>
        <end position="77"/>
    </location>
</feature>